<feature type="transmembrane region" description="Helical" evidence="8">
    <location>
        <begin position="111"/>
        <end position="133"/>
    </location>
</feature>
<dbReference type="PANTHER" id="PTHR30012:SF0">
    <property type="entry name" value="TYPE II SECRETION SYSTEM PROTEIN F-RELATED"/>
    <property type="match status" value="1"/>
</dbReference>
<evidence type="ECO:0000313" key="11">
    <source>
        <dbReference type="Proteomes" id="UP000176778"/>
    </source>
</evidence>
<protein>
    <recommendedName>
        <fullName evidence="9">Type II secretion system protein GspF domain-containing protein</fullName>
    </recommendedName>
</protein>
<evidence type="ECO:0000259" key="9">
    <source>
        <dbReference type="Pfam" id="PF00482"/>
    </source>
</evidence>
<dbReference type="PANTHER" id="PTHR30012">
    <property type="entry name" value="GENERAL SECRETION PATHWAY PROTEIN"/>
    <property type="match status" value="1"/>
</dbReference>
<dbReference type="EMBL" id="MGFR01000003">
    <property type="protein sequence ID" value="OGM09657.1"/>
    <property type="molecule type" value="Genomic_DNA"/>
</dbReference>
<dbReference type="Pfam" id="PF00482">
    <property type="entry name" value="T2SSF"/>
    <property type="match status" value="2"/>
</dbReference>
<sequence length="345" mass="37374">MKKSAPETLAFTKHLATMIKAGVPIAEAFSSLAEQSWSSGFKKTINAIMASINNGNSLAKSLAGHPGYFDQYYISFIQIGEESGTLETSLGYLSTQLYKDFSTRKKIQSALLYPTVVLFTALIIGSAISLFILPKLVDLFGAFDVDLPASTKLLLNIASFMKISGVFAITSVFALIVAFYILIILTPLKSVWGQIVIRLPFVGAIAKNFQITRFCRNLGTLLQSGVPISQALAVTAKTLSNQSFQKLVNQAQAGVEQGKSLTESLSKDRLFPVLVTKMISVGEKSGKLADSLLYLADYYDEELDNVTKNLTTVLEPILLIVVGLIVALIAIAIISPIYQLTGSIR</sequence>
<dbReference type="STRING" id="1802479.A2Y68_03465"/>
<dbReference type="Gene3D" id="1.20.81.30">
    <property type="entry name" value="Type II secretion system (T2SS), domain F"/>
    <property type="match status" value="2"/>
</dbReference>
<organism evidence="10 11">
    <name type="scientific">Candidatus Woesebacteria bacterium RBG_13_46_13</name>
    <dbReference type="NCBI Taxonomy" id="1802479"/>
    <lineage>
        <taxon>Bacteria</taxon>
        <taxon>Candidatus Woeseibacteriota</taxon>
    </lineage>
</organism>
<dbReference type="Proteomes" id="UP000176778">
    <property type="component" value="Unassembled WGS sequence"/>
</dbReference>
<feature type="transmembrane region" description="Helical" evidence="8">
    <location>
        <begin position="153"/>
        <end position="185"/>
    </location>
</feature>
<evidence type="ECO:0000256" key="2">
    <source>
        <dbReference type="ARBA" id="ARBA00005745"/>
    </source>
</evidence>
<name>A0A1F7X3S2_9BACT</name>
<comment type="caution">
    <text evidence="10">The sequence shown here is derived from an EMBL/GenBank/DDBJ whole genome shotgun (WGS) entry which is preliminary data.</text>
</comment>
<evidence type="ECO:0000313" key="10">
    <source>
        <dbReference type="EMBL" id="OGM09657.1"/>
    </source>
</evidence>
<keyword evidence="3" id="KW-1003">Cell membrane</keyword>
<keyword evidence="5 8" id="KW-0812">Transmembrane</keyword>
<feature type="domain" description="Type II secretion system protein GspF" evidence="9">
    <location>
        <begin position="214"/>
        <end position="336"/>
    </location>
</feature>
<evidence type="ECO:0000256" key="7">
    <source>
        <dbReference type="ARBA" id="ARBA00023136"/>
    </source>
</evidence>
<proteinExistence type="inferred from homology"/>
<reference evidence="10 11" key="1">
    <citation type="journal article" date="2016" name="Nat. Commun.">
        <title>Thousands of microbial genomes shed light on interconnected biogeochemical processes in an aquifer system.</title>
        <authorList>
            <person name="Anantharaman K."/>
            <person name="Brown C.T."/>
            <person name="Hug L.A."/>
            <person name="Sharon I."/>
            <person name="Castelle C.J."/>
            <person name="Probst A.J."/>
            <person name="Thomas B.C."/>
            <person name="Singh A."/>
            <person name="Wilkins M.J."/>
            <person name="Karaoz U."/>
            <person name="Brodie E.L."/>
            <person name="Williams K.H."/>
            <person name="Hubbard S.S."/>
            <person name="Banfield J.F."/>
        </authorList>
    </citation>
    <scope>NUCLEOTIDE SEQUENCE [LARGE SCALE GENOMIC DNA]</scope>
</reference>
<dbReference type="InterPro" id="IPR042094">
    <property type="entry name" value="T2SS_GspF_sf"/>
</dbReference>
<evidence type="ECO:0000256" key="4">
    <source>
        <dbReference type="ARBA" id="ARBA00022519"/>
    </source>
</evidence>
<evidence type="ECO:0000256" key="6">
    <source>
        <dbReference type="ARBA" id="ARBA00022989"/>
    </source>
</evidence>
<feature type="domain" description="Type II secretion system protein GspF" evidence="9">
    <location>
        <begin position="11"/>
        <end position="134"/>
    </location>
</feature>
<dbReference type="InterPro" id="IPR003004">
    <property type="entry name" value="GspF/PilC"/>
</dbReference>
<dbReference type="PRINTS" id="PR00812">
    <property type="entry name" value="BCTERIALGSPF"/>
</dbReference>
<dbReference type="InterPro" id="IPR018076">
    <property type="entry name" value="T2SS_GspF_dom"/>
</dbReference>
<comment type="similarity">
    <text evidence="2">Belongs to the GSP F family.</text>
</comment>
<keyword evidence="6 8" id="KW-1133">Transmembrane helix</keyword>
<dbReference type="GO" id="GO:0005886">
    <property type="term" value="C:plasma membrane"/>
    <property type="evidence" value="ECO:0007669"/>
    <property type="project" value="UniProtKB-SubCell"/>
</dbReference>
<evidence type="ECO:0000256" key="5">
    <source>
        <dbReference type="ARBA" id="ARBA00022692"/>
    </source>
</evidence>
<keyword evidence="7 8" id="KW-0472">Membrane</keyword>
<evidence type="ECO:0000256" key="8">
    <source>
        <dbReference type="SAM" id="Phobius"/>
    </source>
</evidence>
<dbReference type="AlphaFoldDB" id="A0A1F7X3S2"/>
<keyword evidence="4" id="KW-0997">Cell inner membrane</keyword>
<accession>A0A1F7X3S2</accession>
<gene>
    <name evidence="10" type="ORF">A2Y68_03465</name>
</gene>
<comment type="subcellular location">
    <subcellularLocation>
        <location evidence="1">Cell inner membrane</location>
        <topology evidence="1">Multi-pass membrane protein</topology>
    </subcellularLocation>
</comment>
<feature type="transmembrane region" description="Helical" evidence="8">
    <location>
        <begin position="317"/>
        <end position="338"/>
    </location>
</feature>
<dbReference type="FunFam" id="1.20.81.30:FF:000001">
    <property type="entry name" value="Type II secretion system protein F"/>
    <property type="match status" value="2"/>
</dbReference>
<evidence type="ECO:0000256" key="1">
    <source>
        <dbReference type="ARBA" id="ARBA00004429"/>
    </source>
</evidence>
<evidence type="ECO:0000256" key="3">
    <source>
        <dbReference type="ARBA" id="ARBA00022475"/>
    </source>
</evidence>